<evidence type="ECO:0000313" key="4">
    <source>
        <dbReference type="EMBL" id="MFC7288619.1"/>
    </source>
</evidence>
<dbReference type="SUPFAM" id="SSF55909">
    <property type="entry name" value="Pentein"/>
    <property type="match status" value="1"/>
</dbReference>
<evidence type="ECO:0000256" key="1">
    <source>
        <dbReference type="ARBA" id="ARBA00005213"/>
    </source>
</evidence>
<proteinExistence type="predicted"/>
<dbReference type="PANTHER" id="PTHR47271:SF2">
    <property type="entry name" value="ARGININE DEIMINASE"/>
    <property type="match status" value="1"/>
</dbReference>
<dbReference type="EMBL" id="JBHTBU010000002">
    <property type="protein sequence ID" value="MFC7288619.1"/>
    <property type="molecule type" value="Genomic_DNA"/>
</dbReference>
<evidence type="ECO:0000256" key="2">
    <source>
        <dbReference type="ARBA" id="ARBA00012171"/>
    </source>
</evidence>
<comment type="caution">
    <text evidence="4">The sequence shown here is derived from an EMBL/GenBank/DDBJ whole genome shotgun (WGS) entry which is preliminary data.</text>
</comment>
<accession>A0ABW2ICE1</accession>
<dbReference type="RefSeq" id="WP_382271998.1">
    <property type="nucleotide sequence ID" value="NZ_JBHTBU010000002.1"/>
</dbReference>
<comment type="catalytic activity">
    <reaction evidence="3">
        <text>L-arginine + H2O = L-citrulline + NH4(+)</text>
        <dbReference type="Rhea" id="RHEA:19597"/>
        <dbReference type="ChEBI" id="CHEBI:15377"/>
        <dbReference type="ChEBI" id="CHEBI:28938"/>
        <dbReference type="ChEBI" id="CHEBI:32682"/>
        <dbReference type="ChEBI" id="CHEBI:57743"/>
        <dbReference type="EC" id="3.5.3.6"/>
    </reaction>
</comment>
<keyword evidence="5" id="KW-1185">Reference proteome</keyword>
<dbReference type="PANTHER" id="PTHR47271">
    <property type="entry name" value="ARGININE DEIMINASE"/>
    <property type="match status" value="1"/>
</dbReference>
<dbReference type="EC" id="3.5.3.6" evidence="2"/>
<sequence length="294" mass="32021">MTTLAPDTFLMCAPEHFEVAYIINPWMEGNIAHGDRLTAQGQWQELVHALRTVARVDCMPAAAGVPDMVFTANGGLVLGDKVILSAFKHVERQPEEAHFAAWFAARGLQVLRMPHGLHFEGAGDALLDRGSDLLWLGYGHRSELACAPVIADMLGIEVQPLQLVDPRFYHLDTCFCPLQGGYLLYYPAAFDVAAQERIAARVPSHKRFAVTQQDALNFACNAVNSGKHVFLNQASPALNAQLERWGFSVSQIALTEFMKAGGAAKCLTLKMNEPRPAQQVAAGNGLVAEPSPVF</sequence>
<evidence type="ECO:0000256" key="3">
    <source>
        <dbReference type="ARBA" id="ARBA00049429"/>
    </source>
</evidence>
<gene>
    <name evidence="4" type="ORF">ACFQPC_11275</name>
</gene>
<protein>
    <recommendedName>
        <fullName evidence="2">arginine deiminase</fullName>
        <ecNumber evidence="2">3.5.3.6</ecNumber>
    </recommendedName>
</protein>
<organism evidence="4 5">
    <name type="scientific">Herminiimonas glaciei</name>
    <dbReference type="NCBI Taxonomy" id="523788"/>
    <lineage>
        <taxon>Bacteria</taxon>
        <taxon>Pseudomonadati</taxon>
        <taxon>Pseudomonadota</taxon>
        <taxon>Betaproteobacteria</taxon>
        <taxon>Burkholderiales</taxon>
        <taxon>Oxalobacteraceae</taxon>
        <taxon>Herminiimonas</taxon>
    </lineage>
</organism>
<dbReference type="Pfam" id="PF19420">
    <property type="entry name" value="DDAH_eukar"/>
    <property type="match status" value="1"/>
</dbReference>
<dbReference type="Gene3D" id="3.75.10.10">
    <property type="entry name" value="L-arginine/glycine Amidinotransferase, Chain A"/>
    <property type="match status" value="1"/>
</dbReference>
<name>A0ABW2ICE1_9BURK</name>
<comment type="pathway">
    <text evidence="1">Amino-acid degradation; L-arginine degradation via ADI pathway; carbamoyl phosphate from L-arginine: step 1/2.</text>
</comment>
<reference evidence="5" key="1">
    <citation type="journal article" date="2019" name="Int. J. Syst. Evol. Microbiol.">
        <title>The Global Catalogue of Microorganisms (GCM) 10K type strain sequencing project: providing services to taxonomists for standard genome sequencing and annotation.</title>
        <authorList>
            <consortium name="The Broad Institute Genomics Platform"/>
            <consortium name="The Broad Institute Genome Sequencing Center for Infectious Disease"/>
            <person name="Wu L."/>
            <person name="Ma J."/>
        </authorList>
    </citation>
    <scope>NUCLEOTIDE SEQUENCE [LARGE SCALE GENOMIC DNA]</scope>
    <source>
        <strain evidence="5">KACC 12508</strain>
    </source>
</reference>
<dbReference type="Proteomes" id="UP001596542">
    <property type="component" value="Unassembled WGS sequence"/>
</dbReference>
<evidence type="ECO:0000313" key="5">
    <source>
        <dbReference type="Proteomes" id="UP001596542"/>
    </source>
</evidence>